<dbReference type="Pfam" id="PF06201">
    <property type="entry name" value="PITH"/>
    <property type="match status" value="1"/>
</dbReference>
<dbReference type="InterPro" id="IPR045099">
    <property type="entry name" value="PITH1-like"/>
</dbReference>
<accession>A0A0D0A3A8</accession>
<dbReference type="PANTHER" id="PTHR12175:SF1">
    <property type="entry name" value="PITH DOMAIN-CONTAINING PROTEIN 1"/>
    <property type="match status" value="1"/>
</dbReference>
<reference evidence="5" key="2">
    <citation type="submission" date="2015-01" db="EMBL/GenBank/DDBJ databases">
        <title>Evolutionary Origins and Diversification of the Mycorrhizal Mutualists.</title>
        <authorList>
            <consortium name="DOE Joint Genome Institute"/>
            <consortium name="Mycorrhizal Genomics Consortium"/>
            <person name="Kohler A."/>
            <person name="Kuo A."/>
            <person name="Nagy L.G."/>
            <person name="Floudas D."/>
            <person name="Copeland A."/>
            <person name="Barry K.W."/>
            <person name="Cichocki N."/>
            <person name="Veneault-Fourrey C."/>
            <person name="LaButti K."/>
            <person name="Lindquist E.A."/>
            <person name="Lipzen A."/>
            <person name="Lundell T."/>
            <person name="Morin E."/>
            <person name="Murat C."/>
            <person name="Riley R."/>
            <person name="Ohm R."/>
            <person name="Sun H."/>
            <person name="Tunlid A."/>
            <person name="Henrissat B."/>
            <person name="Grigoriev I.V."/>
            <person name="Hibbett D.S."/>
            <person name="Martin F."/>
        </authorList>
    </citation>
    <scope>NUCLEOTIDE SEQUENCE [LARGE SCALE GENOMIC DNA]</scope>
    <source>
        <strain evidence="5">441</strain>
    </source>
</reference>
<keyword evidence="5" id="KW-1185">Reference proteome</keyword>
<dbReference type="AlphaFoldDB" id="A0A0D0A3A8"/>
<feature type="domain" description="PITH" evidence="3">
    <location>
        <begin position="21"/>
        <end position="191"/>
    </location>
</feature>
<feature type="compositionally biased region" description="Basic and acidic residues" evidence="2">
    <location>
        <begin position="1"/>
        <end position="24"/>
    </location>
</feature>
<dbReference type="GO" id="GO:0005634">
    <property type="term" value="C:nucleus"/>
    <property type="evidence" value="ECO:0007669"/>
    <property type="project" value="TreeGrafter"/>
</dbReference>
<evidence type="ECO:0000259" key="3">
    <source>
        <dbReference type="PROSITE" id="PS51532"/>
    </source>
</evidence>
<dbReference type="EMBL" id="KN833691">
    <property type="protein sequence ID" value="KIK28902.1"/>
    <property type="molecule type" value="Genomic_DNA"/>
</dbReference>
<evidence type="ECO:0000256" key="2">
    <source>
        <dbReference type="SAM" id="MobiDB-lite"/>
    </source>
</evidence>
<dbReference type="InterPro" id="IPR010400">
    <property type="entry name" value="PITH_dom"/>
</dbReference>
<dbReference type="OrthoDB" id="2635at2759"/>
<reference evidence="4 5" key="1">
    <citation type="submission" date="2014-04" db="EMBL/GenBank/DDBJ databases">
        <authorList>
            <consortium name="DOE Joint Genome Institute"/>
            <person name="Kuo A."/>
            <person name="Kohler A."/>
            <person name="Costa M.D."/>
            <person name="Nagy L.G."/>
            <person name="Floudas D."/>
            <person name="Copeland A."/>
            <person name="Barry K.W."/>
            <person name="Cichocki N."/>
            <person name="Veneault-Fourrey C."/>
            <person name="LaButti K."/>
            <person name="Lindquist E.A."/>
            <person name="Lipzen A."/>
            <person name="Lundell T."/>
            <person name="Morin E."/>
            <person name="Murat C."/>
            <person name="Sun H."/>
            <person name="Tunlid A."/>
            <person name="Henrissat B."/>
            <person name="Grigoriev I.V."/>
            <person name="Hibbett D.S."/>
            <person name="Martin F."/>
            <person name="Nordberg H.P."/>
            <person name="Cantor M.N."/>
            <person name="Hua S.X."/>
        </authorList>
    </citation>
    <scope>NUCLEOTIDE SEQUENCE [LARGE SCALE GENOMIC DNA]</scope>
    <source>
        <strain evidence="4 5">441</strain>
    </source>
</reference>
<dbReference type="InterPro" id="IPR008979">
    <property type="entry name" value="Galactose-bd-like_sf"/>
</dbReference>
<evidence type="ECO:0000313" key="4">
    <source>
        <dbReference type="EMBL" id="KIK28902.1"/>
    </source>
</evidence>
<proteinExistence type="inferred from homology"/>
<feature type="region of interest" description="Disordered" evidence="2">
    <location>
        <begin position="1"/>
        <end position="30"/>
    </location>
</feature>
<comment type="similarity">
    <text evidence="1">Belongs to the PITHD1 family.</text>
</comment>
<dbReference type="GO" id="GO:0005737">
    <property type="term" value="C:cytoplasm"/>
    <property type="evidence" value="ECO:0007669"/>
    <property type="project" value="UniProtKB-ARBA"/>
</dbReference>
<dbReference type="InterPro" id="IPR037047">
    <property type="entry name" value="PITH_dom_sf"/>
</dbReference>
<organism evidence="4 5">
    <name type="scientific">Pisolithus microcarpus 441</name>
    <dbReference type="NCBI Taxonomy" id="765257"/>
    <lineage>
        <taxon>Eukaryota</taxon>
        <taxon>Fungi</taxon>
        <taxon>Dikarya</taxon>
        <taxon>Basidiomycota</taxon>
        <taxon>Agaricomycotina</taxon>
        <taxon>Agaricomycetes</taxon>
        <taxon>Agaricomycetidae</taxon>
        <taxon>Boletales</taxon>
        <taxon>Sclerodermatineae</taxon>
        <taxon>Pisolithaceae</taxon>
        <taxon>Pisolithus</taxon>
    </lineage>
</organism>
<dbReference type="Gene3D" id="2.60.120.470">
    <property type="entry name" value="PITH domain"/>
    <property type="match status" value="1"/>
</dbReference>
<dbReference type="PANTHER" id="PTHR12175">
    <property type="entry name" value="AD039 HT014 THIOREDOXIN FAMILY TRP26"/>
    <property type="match status" value="1"/>
</dbReference>
<dbReference type="SUPFAM" id="SSF49785">
    <property type="entry name" value="Galactose-binding domain-like"/>
    <property type="match status" value="1"/>
</dbReference>
<evidence type="ECO:0000256" key="1">
    <source>
        <dbReference type="ARBA" id="ARBA00025788"/>
    </source>
</evidence>
<gene>
    <name evidence="4" type="ORF">PISMIDRAFT_673163</name>
</gene>
<sequence>MPHDHHGDCGTHGDHDHDHDHDADDVGPNDNLFPYIDRPNVVALNATAPGSNVIKPWHERRDEVVFLESDTDEQLIIRVPFNGSVKLRTLLLKTGPGDQTAEKVLLYANAPSLDFSDVQDRTPTQEFEVPVSPDVCEYPVKAAKFSSLSSVTIFIPSNRGADTTKIFYVGFLGHWTQRKENPVITVYEAQANLADHEKIQGTDGNFNTTQS</sequence>
<dbReference type="HOGENOM" id="CLU_072377_2_0_1"/>
<evidence type="ECO:0000313" key="5">
    <source>
        <dbReference type="Proteomes" id="UP000054018"/>
    </source>
</evidence>
<dbReference type="PROSITE" id="PS51532">
    <property type="entry name" value="PITH"/>
    <property type="match status" value="1"/>
</dbReference>
<dbReference type="Proteomes" id="UP000054018">
    <property type="component" value="Unassembled WGS sequence"/>
</dbReference>
<name>A0A0D0A3A8_9AGAM</name>
<protein>
    <recommendedName>
        <fullName evidence="3">PITH domain-containing protein</fullName>
    </recommendedName>
</protein>